<feature type="transmembrane region" description="Helical" evidence="5">
    <location>
        <begin position="397"/>
        <end position="416"/>
    </location>
</feature>
<dbReference type="EMBL" id="JAQNDN010000007">
    <property type="protein sequence ID" value="MDC0669326.1"/>
    <property type="molecule type" value="Genomic_DNA"/>
</dbReference>
<evidence type="ECO:0000256" key="3">
    <source>
        <dbReference type="ARBA" id="ARBA00022989"/>
    </source>
</evidence>
<evidence type="ECO:0000313" key="8">
    <source>
        <dbReference type="Proteomes" id="UP001217838"/>
    </source>
</evidence>
<proteinExistence type="predicted"/>
<evidence type="ECO:0000256" key="2">
    <source>
        <dbReference type="ARBA" id="ARBA00022692"/>
    </source>
</evidence>
<accession>A0ABT5B5G4</accession>
<evidence type="ECO:0000256" key="5">
    <source>
        <dbReference type="SAM" id="Phobius"/>
    </source>
</evidence>
<feature type="transmembrane region" description="Helical" evidence="5">
    <location>
        <begin position="193"/>
        <end position="218"/>
    </location>
</feature>
<feature type="transmembrane region" description="Helical" evidence="5">
    <location>
        <begin position="307"/>
        <end position="326"/>
    </location>
</feature>
<dbReference type="InterPro" id="IPR011701">
    <property type="entry name" value="MFS"/>
</dbReference>
<evidence type="ECO:0000256" key="4">
    <source>
        <dbReference type="ARBA" id="ARBA00023136"/>
    </source>
</evidence>
<keyword evidence="4 5" id="KW-0472">Membrane</keyword>
<dbReference type="InterPro" id="IPR036259">
    <property type="entry name" value="MFS_trans_sf"/>
</dbReference>
<dbReference type="RefSeq" id="WP_271999120.1">
    <property type="nucleotide sequence ID" value="NZ_JAQNDN010000007.1"/>
</dbReference>
<feature type="transmembrane region" description="Helical" evidence="5">
    <location>
        <begin position="159"/>
        <end position="181"/>
    </location>
</feature>
<feature type="transmembrane region" description="Helical" evidence="5">
    <location>
        <begin position="279"/>
        <end position="300"/>
    </location>
</feature>
<dbReference type="PROSITE" id="PS50850">
    <property type="entry name" value="MFS"/>
    <property type="match status" value="1"/>
</dbReference>
<sequence length="422" mass="43425">MSSDDTPPAPQPGFGAVVRGNVLAVGVVSLLTDLSSEMMNPLLPVFVAGLVPTQAAALTLGLMEGLGEATASLLKLVSGRLSDRLGRRKALILAGYGLSTLTRPLFSLATTGAHAVGLKFVDRIGKGVRTSPRDALIADAVPAARRGLAFSFHRAMDHAGAVIGPLVALALLHLLLGYGFWRGDRAVPAAEEMAALRIVFAAALVPGLVAVAVIVFAVREVAPAPATAPGGPNAPPERLPRRFYGLVAAAALFALGNSSDLFLLLYAHERFGHGLGQLIALWIALHLAKMASSVPGGLLADRLGRRAAILAGWGLYALVYLGLAGAEESWQLWALLVVYGLYFGLTEGAAKALVADLTPSSQRGTAFGIYHGAVGLAALPASLLFGVFWAALGPRTAFSVGAGLALAAAVVLLTVVRPGPGR</sequence>
<feature type="transmembrane region" description="Helical" evidence="5">
    <location>
        <begin position="366"/>
        <end position="391"/>
    </location>
</feature>
<keyword evidence="3 5" id="KW-1133">Transmembrane helix</keyword>
<comment type="subcellular location">
    <subcellularLocation>
        <location evidence="1">Membrane</location>
        <topology evidence="1">Multi-pass membrane protein</topology>
    </subcellularLocation>
</comment>
<keyword evidence="8" id="KW-1185">Reference proteome</keyword>
<dbReference type="PROSITE" id="PS00216">
    <property type="entry name" value="SUGAR_TRANSPORT_1"/>
    <property type="match status" value="2"/>
</dbReference>
<keyword evidence="2 5" id="KW-0812">Transmembrane</keyword>
<protein>
    <submittedName>
        <fullName evidence="7">MFS transporter</fullName>
    </submittedName>
</protein>
<dbReference type="Gene3D" id="1.20.1250.20">
    <property type="entry name" value="MFS general substrate transporter like domains"/>
    <property type="match status" value="2"/>
</dbReference>
<dbReference type="PANTHER" id="PTHR23518">
    <property type="entry name" value="C-METHYLTRANSFERASE"/>
    <property type="match status" value="1"/>
</dbReference>
<dbReference type="Proteomes" id="UP001217838">
    <property type="component" value="Unassembled WGS sequence"/>
</dbReference>
<dbReference type="SUPFAM" id="SSF103473">
    <property type="entry name" value="MFS general substrate transporter"/>
    <property type="match status" value="1"/>
</dbReference>
<dbReference type="CDD" id="cd17370">
    <property type="entry name" value="MFS_MJ1317_like"/>
    <property type="match status" value="1"/>
</dbReference>
<evidence type="ECO:0000313" key="7">
    <source>
        <dbReference type="EMBL" id="MDC0669326.1"/>
    </source>
</evidence>
<name>A0ABT5B5G4_9BACT</name>
<dbReference type="PANTHER" id="PTHR23518:SF2">
    <property type="entry name" value="MAJOR FACILITATOR SUPERFAMILY TRANSPORTER"/>
    <property type="match status" value="1"/>
</dbReference>
<feature type="transmembrane region" description="Helical" evidence="5">
    <location>
        <begin position="243"/>
        <end position="267"/>
    </location>
</feature>
<evidence type="ECO:0000259" key="6">
    <source>
        <dbReference type="PROSITE" id="PS50850"/>
    </source>
</evidence>
<feature type="transmembrane region" description="Helical" evidence="5">
    <location>
        <begin position="332"/>
        <end position="354"/>
    </location>
</feature>
<feature type="domain" description="Major facilitator superfamily (MFS) profile" evidence="6">
    <location>
        <begin position="21"/>
        <end position="420"/>
    </location>
</feature>
<reference evidence="7 8" key="1">
    <citation type="submission" date="2022-11" db="EMBL/GenBank/DDBJ databases">
        <title>Minimal conservation of predation-associated metabolite biosynthetic gene clusters underscores biosynthetic potential of Myxococcota including descriptions for ten novel species: Archangium lansinium sp. nov., Myxococcus landrumus sp. nov., Nannocystis bai.</title>
        <authorList>
            <person name="Ahearne A."/>
            <person name="Stevens C."/>
            <person name="Dowd S."/>
        </authorList>
    </citation>
    <scope>NUCLEOTIDE SEQUENCE [LARGE SCALE GENOMIC DNA]</scope>
    <source>
        <strain evidence="7 8">NCELM</strain>
    </source>
</reference>
<dbReference type="InterPro" id="IPR005829">
    <property type="entry name" value="Sugar_transporter_CS"/>
</dbReference>
<comment type="caution">
    <text evidence="7">The sequence shown here is derived from an EMBL/GenBank/DDBJ whole genome shotgun (WGS) entry which is preliminary data.</text>
</comment>
<organism evidence="7 8">
    <name type="scientific">Nannocystis radixulma</name>
    <dbReference type="NCBI Taxonomy" id="2995305"/>
    <lineage>
        <taxon>Bacteria</taxon>
        <taxon>Pseudomonadati</taxon>
        <taxon>Myxococcota</taxon>
        <taxon>Polyangia</taxon>
        <taxon>Nannocystales</taxon>
        <taxon>Nannocystaceae</taxon>
        <taxon>Nannocystis</taxon>
    </lineage>
</organism>
<gene>
    <name evidence="7" type="ORF">POL58_16350</name>
</gene>
<dbReference type="InterPro" id="IPR020846">
    <property type="entry name" value="MFS_dom"/>
</dbReference>
<dbReference type="Pfam" id="PF07690">
    <property type="entry name" value="MFS_1"/>
    <property type="match status" value="2"/>
</dbReference>
<evidence type="ECO:0000256" key="1">
    <source>
        <dbReference type="ARBA" id="ARBA00004141"/>
    </source>
</evidence>